<dbReference type="GO" id="GO:0006508">
    <property type="term" value="P:proteolysis"/>
    <property type="evidence" value="ECO:0007669"/>
    <property type="project" value="InterPro"/>
</dbReference>
<dbReference type="InterPro" id="IPR036852">
    <property type="entry name" value="Peptidase_S8/S53_dom_sf"/>
</dbReference>
<evidence type="ECO:0000256" key="1">
    <source>
        <dbReference type="ARBA" id="ARBA00022801"/>
    </source>
</evidence>
<protein>
    <submittedName>
        <fullName evidence="3">Uncharacterized protein</fullName>
    </submittedName>
</protein>
<evidence type="ECO:0000313" key="4">
    <source>
        <dbReference type="Proteomes" id="UP000784294"/>
    </source>
</evidence>
<evidence type="ECO:0000256" key="2">
    <source>
        <dbReference type="PROSITE-ProRule" id="PRU01240"/>
    </source>
</evidence>
<dbReference type="PROSITE" id="PS51892">
    <property type="entry name" value="SUBTILASE"/>
    <property type="match status" value="1"/>
</dbReference>
<evidence type="ECO:0000313" key="3">
    <source>
        <dbReference type="EMBL" id="VEL28089.1"/>
    </source>
</evidence>
<sequence length="102" mass="11165">MLNERCGPIPKAFDDDKVLYRKLNLAQGNSPQAGLDLNLYPAYAAGWSGQGIISSIIDDGLDTLHDDLRGNLAIEYSVNMNEPAKYGLSVRGPADIMPREEE</sequence>
<comment type="similarity">
    <text evidence="2">Belongs to the peptidase S8 family.</text>
</comment>
<dbReference type="EMBL" id="CAAALY010092279">
    <property type="protein sequence ID" value="VEL28089.1"/>
    <property type="molecule type" value="Genomic_DNA"/>
</dbReference>
<keyword evidence="1" id="KW-0378">Hydrolase</keyword>
<comment type="caution">
    <text evidence="3">The sequence shown here is derived from an EMBL/GenBank/DDBJ whole genome shotgun (WGS) entry which is preliminary data.</text>
</comment>
<accession>A0A448X4V2</accession>
<dbReference type="AlphaFoldDB" id="A0A448X4V2"/>
<comment type="caution">
    <text evidence="2">Lacks conserved residue(s) required for the propagation of feature annotation.</text>
</comment>
<dbReference type="Gene3D" id="3.40.50.200">
    <property type="entry name" value="Peptidase S8/S53 domain"/>
    <property type="match status" value="1"/>
</dbReference>
<dbReference type="InterPro" id="IPR023827">
    <property type="entry name" value="Peptidase_S8_Asp-AS"/>
</dbReference>
<reference evidence="3" key="1">
    <citation type="submission" date="2018-11" db="EMBL/GenBank/DDBJ databases">
        <authorList>
            <consortium name="Pathogen Informatics"/>
        </authorList>
    </citation>
    <scope>NUCLEOTIDE SEQUENCE</scope>
</reference>
<dbReference type="GO" id="GO:0004252">
    <property type="term" value="F:serine-type endopeptidase activity"/>
    <property type="evidence" value="ECO:0007669"/>
    <property type="project" value="InterPro"/>
</dbReference>
<gene>
    <name evidence="3" type="ORF">PXEA_LOCUS21529</name>
</gene>
<dbReference type="PROSITE" id="PS00136">
    <property type="entry name" value="SUBTILASE_ASP"/>
    <property type="match status" value="1"/>
</dbReference>
<dbReference type="SUPFAM" id="SSF52743">
    <property type="entry name" value="Subtilisin-like"/>
    <property type="match status" value="1"/>
</dbReference>
<proteinExistence type="inferred from homology"/>
<keyword evidence="4" id="KW-1185">Reference proteome</keyword>
<dbReference type="Proteomes" id="UP000784294">
    <property type="component" value="Unassembled WGS sequence"/>
</dbReference>
<organism evidence="3 4">
    <name type="scientific">Protopolystoma xenopodis</name>
    <dbReference type="NCBI Taxonomy" id="117903"/>
    <lineage>
        <taxon>Eukaryota</taxon>
        <taxon>Metazoa</taxon>
        <taxon>Spiralia</taxon>
        <taxon>Lophotrochozoa</taxon>
        <taxon>Platyhelminthes</taxon>
        <taxon>Monogenea</taxon>
        <taxon>Polyopisthocotylea</taxon>
        <taxon>Polystomatidea</taxon>
        <taxon>Polystomatidae</taxon>
        <taxon>Protopolystoma</taxon>
    </lineage>
</organism>
<name>A0A448X4V2_9PLAT</name>